<accession>A0AC35UDA6</accession>
<dbReference type="Proteomes" id="UP000095286">
    <property type="component" value="Unplaced"/>
</dbReference>
<organism evidence="1 2">
    <name type="scientific">Rhabditophanes sp. KR3021</name>
    <dbReference type="NCBI Taxonomy" id="114890"/>
    <lineage>
        <taxon>Eukaryota</taxon>
        <taxon>Metazoa</taxon>
        <taxon>Ecdysozoa</taxon>
        <taxon>Nematoda</taxon>
        <taxon>Chromadorea</taxon>
        <taxon>Rhabditida</taxon>
        <taxon>Tylenchina</taxon>
        <taxon>Panagrolaimomorpha</taxon>
        <taxon>Strongyloidoidea</taxon>
        <taxon>Alloionematidae</taxon>
        <taxon>Rhabditophanes</taxon>
    </lineage>
</organism>
<reference evidence="2" key="1">
    <citation type="submission" date="2016-11" db="UniProtKB">
        <authorList>
            <consortium name="WormBaseParasite"/>
        </authorList>
    </citation>
    <scope>IDENTIFICATION</scope>
    <source>
        <strain evidence="2">KR3021</strain>
    </source>
</reference>
<dbReference type="WBParaSite" id="RSKR_0001022500.1">
    <property type="protein sequence ID" value="RSKR_0001022500.1"/>
    <property type="gene ID" value="RSKR_0001022500"/>
</dbReference>
<evidence type="ECO:0000313" key="1">
    <source>
        <dbReference type="Proteomes" id="UP000095286"/>
    </source>
</evidence>
<protein>
    <submittedName>
        <fullName evidence="2">DUF19 domain-containing protein</fullName>
    </submittedName>
</protein>
<proteinExistence type="predicted"/>
<name>A0AC35UDA6_9BILA</name>
<evidence type="ECO:0000313" key="2">
    <source>
        <dbReference type="WBParaSite" id="RSKR_0001022500.1"/>
    </source>
</evidence>
<sequence length="216" mass="24766">MFFKALILFFVSIYLIRAENGCNYLHFAKITTCFDNYFEFGGVKLSSNKTLPNFYELNKIIYNLEQKAKTNGTQYVCGAVDDLKECLSTVEQCLNNQYFDIVKYDKTLIVNAVNELINFSIKQCTVINIGEVISFDIPSKINCFAMIITESFMAKKDCIERAAILRIFESKEARITRITNCMVEAVIEKCGNETADLIERLIDTNEIKIRIPEAFD</sequence>